<protein>
    <submittedName>
        <fullName evidence="1">Uncharacterized protein</fullName>
    </submittedName>
</protein>
<proteinExistence type="predicted"/>
<accession>A0A059F1J2</accession>
<organism evidence="1 2">
    <name type="scientific">Anncaliia algerae PRA339</name>
    <dbReference type="NCBI Taxonomy" id="1288291"/>
    <lineage>
        <taxon>Eukaryota</taxon>
        <taxon>Fungi</taxon>
        <taxon>Fungi incertae sedis</taxon>
        <taxon>Microsporidia</taxon>
        <taxon>Tubulinosematoidea</taxon>
        <taxon>Tubulinosematidae</taxon>
        <taxon>Anncaliia</taxon>
    </lineage>
</organism>
<dbReference type="Proteomes" id="UP000030655">
    <property type="component" value="Unassembled WGS sequence"/>
</dbReference>
<name>A0A059F1J2_9MICR</name>
<dbReference type="EMBL" id="KK365149">
    <property type="protein sequence ID" value="KCZ81138.1"/>
    <property type="molecule type" value="Genomic_DNA"/>
</dbReference>
<reference evidence="1 2" key="2">
    <citation type="submission" date="2014-03" db="EMBL/GenBank/DDBJ databases">
        <title>The Genome Sequence of Anncaliia algerae insect isolate PRA339.</title>
        <authorList>
            <consortium name="The Broad Institute Genome Sequencing Platform"/>
            <consortium name="The Broad Institute Genome Sequencing Center for Infectious Disease"/>
            <person name="Cuomo C."/>
            <person name="Becnel J."/>
            <person name="Sanscrainte N."/>
            <person name="Walker B."/>
            <person name="Young S.K."/>
            <person name="Zeng Q."/>
            <person name="Gargeya S."/>
            <person name="Fitzgerald M."/>
            <person name="Haas B."/>
            <person name="Abouelleil A."/>
            <person name="Alvarado L."/>
            <person name="Arachchi H.M."/>
            <person name="Berlin A.M."/>
            <person name="Chapman S.B."/>
            <person name="Dewar J."/>
            <person name="Goldberg J."/>
            <person name="Griggs A."/>
            <person name="Gujja S."/>
            <person name="Hansen M."/>
            <person name="Howarth C."/>
            <person name="Imamovic A."/>
            <person name="Larimer J."/>
            <person name="McCowan C."/>
            <person name="Murphy C."/>
            <person name="Neiman D."/>
            <person name="Pearson M."/>
            <person name="Priest M."/>
            <person name="Roberts A."/>
            <person name="Saif S."/>
            <person name="Shea T."/>
            <person name="Sisk P."/>
            <person name="Sykes S."/>
            <person name="Wortman J."/>
            <person name="Nusbaum C."/>
            <person name="Birren B."/>
        </authorList>
    </citation>
    <scope>NUCLEOTIDE SEQUENCE [LARGE SCALE GENOMIC DNA]</scope>
    <source>
        <strain evidence="1 2">PRA339</strain>
    </source>
</reference>
<dbReference type="VEuPathDB" id="MicrosporidiaDB:H312_01430"/>
<keyword evidence="2" id="KW-1185">Reference proteome</keyword>
<evidence type="ECO:0000313" key="2">
    <source>
        <dbReference type="Proteomes" id="UP000030655"/>
    </source>
</evidence>
<sequence length="117" mass="13779">MLIMNLKHTVFYCFFIRYKQANNDFNNDTNIRPENIINHSIASILDHDLCNPCNSIYYSNQPLDLRKVQQEKPKQIANYANYSEKSLLSFDSFLEHRENCVEAFNAGVIFIGKRRKL</sequence>
<dbReference type="HOGENOM" id="CLU_2084290_0_0_1"/>
<reference evidence="2" key="1">
    <citation type="submission" date="2013-02" db="EMBL/GenBank/DDBJ databases">
        <authorList>
            <consortium name="The Broad Institute Genome Sequencing Platform"/>
            <person name="Cuomo C."/>
            <person name="Becnel J."/>
            <person name="Sanscrainte N."/>
            <person name="Walker B."/>
            <person name="Young S.K."/>
            <person name="Zeng Q."/>
            <person name="Gargeya S."/>
            <person name="Fitzgerald M."/>
            <person name="Haas B."/>
            <person name="Abouelleil A."/>
            <person name="Alvarado L."/>
            <person name="Arachchi H.M."/>
            <person name="Berlin A.M."/>
            <person name="Chapman S.B."/>
            <person name="Dewar J."/>
            <person name="Goldberg J."/>
            <person name="Griggs A."/>
            <person name="Gujja S."/>
            <person name="Hansen M."/>
            <person name="Howarth C."/>
            <person name="Imamovic A."/>
            <person name="Larimer J."/>
            <person name="McCowan C."/>
            <person name="Murphy C."/>
            <person name="Neiman D."/>
            <person name="Pearson M."/>
            <person name="Priest M."/>
            <person name="Roberts A."/>
            <person name="Saif S."/>
            <person name="Shea T."/>
            <person name="Sisk P."/>
            <person name="Sykes S."/>
            <person name="Wortman J."/>
            <person name="Nusbaum C."/>
            <person name="Birren B."/>
        </authorList>
    </citation>
    <scope>NUCLEOTIDE SEQUENCE [LARGE SCALE GENOMIC DNA]</scope>
    <source>
        <strain evidence="2">PRA339</strain>
    </source>
</reference>
<gene>
    <name evidence="1" type="ORF">H312_01430</name>
</gene>
<dbReference type="AlphaFoldDB" id="A0A059F1J2"/>
<evidence type="ECO:0000313" key="1">
    <source>
        <dbReference type="EMBL" id="KCZ81138.1"/>
    </source>
</evidence>